<evidence type="ECO:0000256" key="1">
    <source>
        <dbReference type="SAM" id="MobiDB-lite"/>
    </source>
</evidence>
<comment type="caution">
    <text evidence="2">The sequence shown here is derived from an EMBL/GenBank/DDBJ whole genome shotgun (WGS) entry which is preliminary data.</text>
</comment>
<protein>
    <submittedName>
        <fullName evidence="2">Uncharacterized protein</fullName>
    </submittedName>
</protein>
<dbReference type="OrthoDB" id="2393824at2759"/>
<accession>A0A8K0UIF5</accession>
<name>A0A8K0UIF5_9AGAR</name>
<feature type="region of interest" description="Disordered" evidence="1">
    <location>
        <begin position="1"/>
        <end position="46"/>
    </location>
</feature>
<feature type="compositionally biased region" description="Low complexity" evidence="1">
    <location>
        <begin position="23"/>
        <end position="40"/>
    </location>
</feature>
<reference evidence="2" key="1">
    <citation type="journal article" date="2021" name="New Phytol.">
        <title>Evolutionary innovations through gain and loss of genes in the ectomycorrhizal Boletales.</title>
        <authorList>
            <person name="Wu G."/>
            <person name="Miyauchi S."/>
            <person name="Morin E."/>
            <person name="Kuo A."/>
            <person name="Drula E."/>
            <person name="Varga T."/>
            <person name="Kohler A."/>
            <person name="Feng B."/>
            <person name="Cao Y."/>
            <person name="Lipzen A."/>
            <person name="Daum C."/>
            <person name="Hundley H."/>
            <person name="Pangilinan J."/>
            <person name="Johnson J."/>
            <person name="Barry K."/>
            <person name="LaButti K."/>
            <person name="Ng V."/>
            <person name="Ahrendt S."/>
            <person name="Min B."/>
            <person name="Choi I.G."/>
            <person name="Park H."/>
            <person name="Plett J.M."/>
            <person name="Magnuson J."/>
            <person name="Spatafora J.W."/>
            <person name="Nagy L.G."/>
            <person name="Henrissat B."/>
            <person name="Grigoriev I.V."/>
            <person name="Yang Z.L."/>
            <person name="Xu J."/>
            <person name="Martin F.M."/>
        </authorList>
    </citation>
    <scope>NUCLEOTIDE SEQUENCE</scope>
    <source>
        <strain evidence="2">KKN 215</strain>
    </source>
</reference>
<evidence type="ECO:0000313" key="2">
    <source>
        <dbReference type="EMBL" id="KAH8092235.1"/>
    </source>
</evidence>
<evidence type="ECO:0000313" key="3">
    <source>
        <dbReference type="Proteomes" id="UP000813824"/>
    </source>
</evidence>
<dbReference type="AlphaFoldDB" id="A0A8K0UIF5"/>
<organism evidence="2 3">
    <name type="scientific">Cristinia sonorae</name>
    <dbReference type="NCBI Taxonomy" id="1940300"/>
    <lineage>
        <taxon>Eukaryota</taxon>
        <taxon>Fungi</taxon>
        <taxon>Dikarya</taxon>
        <taxon>Basidiomycota</taxon>
        <taxon>Agaricomycotina</taxon>
        <taxon>Agaricomycetes</taxon>
        <taxon>Agaricomycetidae</taxon>
        <taxon>Agaricales</taxon>
        <taxon>Pleurotineae</taxon>
        <taxon>Stephanosporaceae</taxon>
        <taxon>Cristinia</taxon>
    </lineage>
</organism>
<gene>
    <name evidence="2" type="ORF">BXZ70DRAFT_951879</name>
</gene>
<sequence>MSDRLGNGDGRGASNTPLESRAPTTPQPESERSSSSSHTSGSRERLTSLVCDIADSRPEREHANSNLNLTFRSYRDANADVEIATVRLVFVVLGIAQIMNLLPRAEPEAEAEEEGFGTREDVGAWLARRPWVAEVCRVAVVSHVPREGKYDTLVRYLLSVARIPDNIGRRARALTTVTRAEAFFATLRPRLLAVARGESALARYSPHPGSPHRAWFEKLGIPLVRGTPAVVLHDLFAGCIFRPLRGFTDFTHSHVIMSPDGHGKTGVLLECLRKRYGFYFTCSETDDGGAAWGSADLSNAIRDLDVSESHGGVLFPLTERDGHTDEEASRQNARTTVHRFGRVALARMKILECFLHAMDTAAATRSRSRRGEEEEEEEEARETWMLLQLAPVDLLGEDVFSRLADVYHDADYAALEEETRDTAGRVGILIGLSEKTPFVAVDDGQLAAGRLIERHLERSPGRLRRWNGEQPTPALRCAVMNWGWAGMKLVASSQMGRTVFDVNFGEEGYGDYVVRCRFETAGEVEAYVRRYLPPAYLDSDEGRLLLERMGRWLIGRYGLLAGCVRELLEDGFKDPHSALKAYIFRVASVSI</sequence>
<proteinExistence type="predicted"/>
<keyword evidence="3" id="KW-1185">Reference proteome</keyword>
<dbReference type="Proteomes" id="UP000813824">
    <property type="component" value="Unassembled WGS sequence"/>
</dbReference>
<dbReference type="EMBL" id="JAEVFJ010000033">
    <property type="protein sequence ID" value="KAH8092235.1"/>
    <property type="molecule type" value="Genomic_DNA"/>
</dbReference>